<dbReference type="SUPFAM" id="SSF52833">
    <property type="entry name" value="Thioredoxin-like"/>
    <property type="match status" value="1"/>
</dbReference>
<evidence type="ECO:0000259" key="2">
    <source>
        <dbReference type="PROSITE" id="PS50405"/>
    </source>
</evidence>
<dbReference type="Pfam" id="PF13417">
    <property type="entry name" value="GST_N_3"/>
    <property type="match status" value="1"/>
</dbReference>
<reference evidence="3 4" key="1">
    <citation type="submission" date="2014-06" db="EMBL/GenBank/DDBJ databases">
        <title>Whole Genome Sequences of Three Symbiotic Endozoicomonas Bacteria.</title>
        <authorList>
            <person name="Neave M.J."/>
            <person name="Apprill A."/>
            <person name="Voolstra C.R."/>
        </authorList>
    </citation>
    <scope>NUCLEOTIDE SEQUENCE [LARGE SCALE GENOMIC DNA]</scope>
    <source>
        <strain evidence="3 4">DSM 22380</strain>
    </source>
</reference>
<dbReference type="AlphaFoldDB" id="A0A081K8B7"/>
<dbReference type="SFLD" id="SFLDG00358">
    <property type="entry name" value="Main_(cytGST)"/>
    <property type="match status" value="1"/>
</dbReference>
<comment type="caution">
    <text evidence="3">The sequence shown here is derived from an EMBL/GenBank/DDBJ whole genome shotgun (WGS) entry which is preliminary data.</text>
</comment>
<dbReference type="EMBL" id="JOJP01000001">
    <property type="protein sequence ID" value="KEI70393.1"/>
    <property type="molecule type" value="Genomic_DNA"/>
</dbReference>
<dbReference type="Proteomes" id="UP000027997">
    <property type="component" value="Unassembled WGS sequence"/>
</dbReference>
<feature type="domain" description="GST C-terminal" evidence="2">
    <location>
        <begin position="85"/>
        <end position="212"/>
    </location>
</feature>
<name>A0A081K8B7_9GAMM</name>
<dbReference type="InterPro" id="IPR036282">
    <property type="entry name" value="Glutathione-S-Trfase_C_sf"/>
</dbReference>
<dbReference type="InterPro" id="IPR040079">
    <property type="entry name" value="Glutathione_S-Trfase"/>
</dbReference>
<feature type="domain" description="GST N-terminal" evidence="1">
    <location>
        <begin position="2"/>
        <end position="80"/>
    </location>
</feature>
<gene>
    <name evidence="3" type="ORF">GV64_06300</name>
</gene>
<evidence type="ECO:0000259" key="1">
    <source>
        <dbReference type="PROSITE" id="PS50404"/>
    </source>
</evidence>
<dbReference type="InterPro" id="IPR050983">
    <property type="entry name" value="GST_Omega/HSP26"/>
</dbReference>
<dbReference type="PROSITE" id="PS50404">
    <property type="entry name" value="GST_NTER"/>
    <property type="match status" value="1"/>
</dbReference>
<evidence type="ECO:0008006" key="5">
    <source>
        <dbReference type="Google" id="ProtNLM"/>
    </source>
</evidence>
<dbReference type="PANTHER" id="PTHR43968:SF6">
    <property type="entry name" value="GLUTATHIONE S-TRANSFERASE OMEGA"/>
    <property type="match status" value="1"/>
</dbReference>
<dbReference type="GO" id="GO:0005737">
    <property type="term" value="C:cytoplasm"/>
    <property type="evidence" value="ECO:0007669"/>
    <property type="project" value="TreeGrafter"/>
</dbReference>
<dbReference type="InterPro" id="IPR010987">
    <property type="entry name" value="Glutathione-S-Trfase_C-like"/>
</dbReference>
<dbReference type="eggNOG" id="COG0625">
    <property type="taxonomic scope" value="Bacteria"/>
</dbReference>
<dbReference type="PROSITE" id="PS50405">
    <property type="entry name" value="GST_CTER"/>
    <property type="match status" value="1"/>
</dbReference>
<proteinExistence type="predicted"/>
<evidence type="ECO:0000313" key="3">
    <source>
        <dbReference type="EMBL" id="KEI70393.1"/>
    </source>
</evidence>
<dbReference type="SUPFAM" id="SSF47616">
    <property type="entry name" value="GST C-terminal domain-like"/>
    <property type="match status" value="1"/>
</dbReference>
<dbReference type="Pfam" id="PF13410">
    <property type="entry name" value="GST_C_2"/>
    <property type="match status" value="1"/>
</dbReference>
<organism evidence="3 4">
    <name type="scientific">Endozoicomonas elysicola</name>
    <dbReference type="NCBI Taxonomy" id="305900"/>
    <lineage>
        <taxon>Bacteria</taxon>
        <taxon>Pseudomonadati</taxon>
        <taxon>Pseudomonadota</taxon>
        <taxon>Gammaproteobacteria</taxon>
        <taxon>Oceanospirillales</taxon>
        <taxon>Endozoicomonadaceae</taxon>
        <taxon>Endozoicomonas</taxon>
    </lineage>
</organism>
<dbReference type="SFLD" id="SFLDS00019">
    <property type="entry name" value="Glutathione_Transferase_(cytos"/>
    <property type="match status" value="1"/>
</dbReference>
<dbReference type="Gene3D" id="1.20.1050.10">
    <property type="match status" value="1"/>
</dbReference>
<dbReference type="InterPro" id="IPR004045">
    <property type="entry name" value="Glutathione_S-Trfase_N"/>
</dbReference>
<dbReference type="STRING" id="305900.GV64_06300"/>
<keyword evidence="4" id="KW-1185">Reference proteome</keyword>
<dbReference type="InterPro" id="IPR036249">
    <property type="entry name" value="Thioredoxin-like_sf"/>
</dbReference>
<dbReference type="CDD" id="cd00299">
    <property type="entry name" value="GST_C_family"/>
    <property type="match status" value="1"/>
</dbReference>
<dbReference type="Gene3D" id="3.40.30.10">
    <property type="entry name" value="Glutaredoxin"/>
    <property type="match status" value="1"/>
</dbReference>
<evidence type="ECO:0000313" key="4">
    <source>
        <dbReference type="Proteomes" id="UP000027997"/>
    </source>
</evidence>
<dbReference type="PANTHER" id="PTHR43968">
    <property type="match status" value="1"/>
</dbReference>
<accession>A0A081K8B7</accession>
<protein>
    <recommendedName>
        <fullName evidence="5">Glutathione S-transferase</fullName>
    </recommendedName>
</protein>
<dbReference type="CDD" id="cd00570">
    <property type="entry name" value="GST_N_family"/>
    <property type="match status" value="1"/>
</dbReference>
<sequence>MSMSKLYGVPLSPMVRKVLLALEIKQIDHEMVPVTPFRKPEGFEKISPLKKIPAWEDERVTLADSTVICEYLEDRYPEQPLYPKSPEDKAKARWFEEYADTVMLPVLGTVFFERVAKKLVSQPADEVKVQEILQTKLPKTCAYLESQVPETGFLFGVSLQLADIALATHFINLAHAGVNIEFAEYPRLAAYIDRLFQHPAVAHRIAEDKKVFGGK</sequence>